<protein>
    <submittedName>
        <fullName evidence="1">Uncharacterized protein</fullName>
    </submittedName>
</protein>
<reference evidence="1" key="1">
    <citation type="journal article" date="2015" name="Nature">
        <title>Complex archaea that bridge the gap between prokaryotes and eukaryotes.</title>
        <authorList>
            <person name="Spang A."/>
            <person name="Saw J.H."/>
            <person name="Jorgensen S.L."/>
            <person name="Zaremba-Niedzwiedzka K."/>
            <person name="Martijn J."/>
            <person name="Lind A.E."/>
            <person name="van Eijk R."/>
            <person name="Schleper C."/>
            <person name="Guy L."/>
            <person name="Ettema T.J."/>
        </authorList>
    </citation>
    <scope>NUCLEOTIDE SEQUENCE</scope>
</reference>
<proteinExistence type="predicted"/>
<dbReference type="EMBL" id="LAZR01010498">
    <property type="protein sequence ID" value="KKM66596.1"/>
    <property type="molecule type" value="Genomic_DNA"/>
</dbReference>
<sequence length="30" mass="3515">LEGSRKVFAVLFELPQMLQKINQTPKEWAI</sequence>
<name>A0A0F9JVV2_9ZZZZ</name>
<feature type="non-terminal residue" evidence="1">
    <location>
        <position position="1"/>
    </location>
</feature>
<comment type="caution">
    <text evidence="1">The sequence shown here is derived from an EMBL/GenBank/DDBJ whole genome shotgun (WGS) entry which is preliminary data.</text>
</comment>
<dbReference type="AlphaFoldDB" id="A0A0F9JVV2"/>
<evidence type="ECO:0000313" key="1">
    <source>
        <dbReference type="EMBL" id="KKM66596.1"/>
    </source>
</evidence>
<gene>
    <name evidence="1" type="ORF">LCGC14_1479680</name>
</gene>
<accession>A0A0F9JVV2</accession>
<organism evidence="1">
    <name type="scientific">marine sediment metagenome</name>
    <dbReference type="NCBI Taxonomy" id="412755"/>
    <lineage>
        <taxon>unclassified sequences</taxon>
        <taxon>metagenomes</taxon>
        <taxon>ecological metagenomes</taxon>
    </lineage>
</organism>